<keyword evidence="5" id="KW-1185">Reference proteome</keyword>
<reference evidence="5" key="1">
    <citation type="submission" date="2013-09" db="EMBL/GenBank/DDBJ databases">
        <title>The Genome Sequence of Anopheles maculatus species B.</title>
        <authorList>
            <consortium name="The Broad Institute Genomics Platform"/>
            <person name="Neafsey D.E."/>
            <person name="Besansky N."/>
            <person name="Howell P."/>
            <person name="Walton C."/>
            <person name="Young S.K."/>
            <person name="Zeng Q."/>
            <person name="Gargeya S."/>
            <person name="Fitzgerald M."/>
            <person name="Haas B."/>
            <person name="Abouelleil A."/>
            <person name="Allen A.W."/>
            <person name="Alvarado L."/>
            <person name="Arachchi H.M."/>
            <person name="Berlin A.M."/>
            <person name="Chapman S.B."/>
            <person name="Gainer-Dewar J."/>
            <person name="Goldberg J."/>
            <person name="Griggs A."/>
            <person name="Gujja S."/>
            <person name="Hansen M."/>
            <person name="Howarth C."/>
            <person name="Imamovic A."/>
            <person name="Ireland A."/>
            <person name="Larimer J."/>
            <person name="McCowan C."/>
            <person name="Murphy C."/>
            <person name="Pearson M."/>
            <person name="Poon T.W."/>
            <person name="Priest M."/>
            <person name="Roberts A."/>
            <person name="Saif S."/>
            <person name="Shea T."/>
            <person name="Sisk P."/>
            <person name="Sykes S."/>
            <person name="Wortman J."/>
            <person name="Nusbaum C."/>
            <person name="Birren B."/>
        </authorList>
    </citation>
    <scope>NUCLEOTIDE SEQUENCE [LARGE SCALE GENOMIC DNA]</scope>
    <source>
        <strain evidence="5">maculatus3</strain>
    </source>
</reference>
<evidence type="ECO:0000256" key="3">
    <source>
        <dbReference type="SAM" id="SignalP"/>
    </source>
</evidence>
<evidence type="ECO:0000256" key="1">
    <source>
        <dbReference type="ARBA" id="ARBA00022729"/>
    </source>
</evidence>
<evidence type="ECO:0000313" key="4">
    <source>
        <dbReference type="EnsemblMetazoa" id="AMAM020687-PA"/>
    </source>
</evidence>
<organism evidence="4 5">
    <name type="scientific">Anopheles maculatus</name>
    <dbReference type="NCBI Taxonomy" id="74869"/>
    <lineage>
        <taxon>Eukaryota</taxon>
        <taxon>Metazoa</taxon>
        <taxon>Ecdysozoa</taxon>
        <taxon>Arthropoda</taxon>
        <taxon>Hexapoda</taxon>
        <taxon>Insecta</taxon>
        <taxon>Pterygota</taxon>
        <taxon>Neoptera</taxon>
        <taxon>Endopterygota</taxon>
        <taxon>Diptera</taxon>
        <taxon>Nematocera</taxon>
        <taxon>Culicoidea</taxon>
        <taxon>Culicidae</taxon>
        <taxon>Anophelinae</taxon>
        <taxon>Anopheles</taxon>
        <taxon>Anopheles maculatus group</taxon>
    </lineage>
</organism>
<name>A0A182T6K7_9DIPT</name>
<proteinExistence type="predicted"/>
<keyword evidence="1 3" id="KW-0732">Signal</keyword>
<sequence>MTLLLPFAVLFLAWGVPRDCAGQRYAILASRTLRPYTAYDLIVTNISPAKKTFKCEIVGSKDMAVYWNHLTVNPYGIGKTLIRVQGLEGEGYKLNVWDEEKQSLINSTELECIKQSYLVLFQTDKPAYKPGDRVQFRVVVLYPNTVPVLPGVRPDIFITDPDRMRMKQWLNAT</sequence>
<protein>
    <submittedName>
        <fullName evidence="4">Uncharacterized protein</fullName>
    </submittedName>
</protein>
<accession>A0A182T6K7</accession>
<dbReference type="AlphaFoldDB" id="A0A182T6K7"/>
<dbReference type="Gene3D" id="2.60.40.1930">
    <property type="match status" value="1"/>
</dbReference>
<keyword evidence="2" id="KW-0882">Thioester bond</keyword>
<dbReference type="InterPro" id="IPR050473">
    <property type="entry name" value="A2M/Complement_sys"/>
</dbReference>
<dbReference type="PANTHER" id="PTHR11412:SF136">
    <property type="entry name" value="CD109 ANTIGEN"/>
    <property type="match status" value="1"/>
</dbReference>
<feature type="signal peptide" evidence="3">
    <location>
        <begin position="1"/>
        <end position="22"/>
    </location>
</feature>
<reference evidence="4" key="2">
    <citation type="submission" date="2020-05" db="UniProtKB">
        <authorList>
            <consortium name="EnsemblMetazoa"/>
        </authorList>
    </citation>
    <scope>IDENTIFICATION</scope>
    <source>
        <strain evidence="4">maculatus3</strain>
    </source>
</reference>
<dbReference type="PANTHER" id="PTHR11412">
    <property type="entry name" value="MACROGLOBULIN / COMPLEMENT"/>
    <property type="match status" value="1"/>
</dbReference>
<evidence type="ECO:0000256" key="2">
    <source>
        <dbReference type="ARBA" id="ARBA00022966"/>
    </source>
</evidence>
<dbReference type="EnsemblMetazoa" id="AMAM020687-RA">
    <property type="protein sequence ID" value="AMAM020687-PA"/>
    <property type="gene ID" value="AMAM020687"/>
</dbReference>
<evidence type="ECO:0000313" key="5">
    <source>
        <dbReference type="Proteomes" id="UP000075901"/>
    </source>
</evidence>
<dbReference type="Proteomes" id="UP000075901">
    <property type="component" value="Unassembled WGS sequence"/>
</dbReference>
<dbReference type="VEuPathDB" id="VectorBase:AMAM020687"/>
<feature type="chain" id="PRO_5008136502" evidence="3">
    <location>
        <begin position="23"/>
        <end position="173"/>
    </location>
</feature>
<dbReference type="Gene3D" id="2.60.40.2950">
    <property type="match status" value="1"/>
</dbReference>